<dbReference type="Proteomes" id="UP000308901">
    <property type="component" value="Unassembled WGS sequence"/>
</dbReference>
<feature type="binding site" evidence="9">
    <location>
        <position position="141"/>
    </location>
    <ligand>
        <name>substrate</name>
    </ligand>
</feature>
<proteinExistence type="inferred from homology"/>
<dbReference type="HAMAP" id="MF_00834">
    <property type="entry name" value="BioA"/>
    <property type="match status" value="1"/>
</dbReference>
<evidence type="ECO:0000256" key="3">
    <source>
        <dbReference type="ARBA" id="ARBA00022576"/>
    </source>
</evidence>
<dbReference type="AlphaFoldDB" id="A0A5R8Y3E4"/>
<dbReference type="GO" id="GO:0009102">
    <property type="term" value="P:biotin biosynthetic process"/>
    <property type="evidence" value="ECO:0007669"/>
    <property type="project" value="UniProtKB-UniRule"/>
</dbReference>
<evidence type="ECO:0000256" key="4">
    <source>
        <dbReference type="ARBA" id="ARBA00022679"/>
    </source>
</evidence>
<keyword evidence="3 9" id="KW-0032">Aminotransferase</keyword>
<evidence type="ECO:0000256" key="9">
    <source>
        <dbReference type="HAMAP-Rule" id="MF_00834"/>
    </source>
</evidence>
<keyword evidence="7 9" id="KW-0663">Pyridoxal phosphate</keyword>
<dbReference type="Gene3D" id="3.90.1150.10">
    <property type="entry name" value="Aspartate Aminotransferase, domain 1"/>
    <property type="match status" value="1"/>
</dbReference>
<comment type="subcellular location">
    <subcellularLocation>
        <location evidence="9">Cytoplasm</location>
    </subcellularLocation>
</comment>
<dbReference type="InterPro" id="IPR005815">
    <property type="entry name" value="BioA"/>
</dbReference>
<keyword evidence="11" id="KW-1185">Reference proteome</keyword>
<accession>A0A5R8Y3E4</accession>
<evidence type="ECO:0000313" key="10">
    <source>
        <dbReference type="EMBL" id="TLP40619.1"/>
    </source>
</evidence>
<protein>
    <recommendedName>
        <fullName evidence="9">Adenosylmethionine-8-amino-7-oxononanoate aminotransferase</fullName>
        <ecNumber evidence="9">2.6.1.62</ecNumber>
    </recommendedName>
    <alternativeName>
        <fullName evidence="9">7,8-diamino-pelargonic acid aminotransferase</fullName>
        <shortName evidence="9">DAPA AT</shortName>
        <shortName evidence="9">DAPA aminotransferase</shortName>
    </alternativeName>
    <alternativeName>
        <fullName evidence="9">7,8-diaminononanoate synthase</fullName>
        <shortName evidence="9">DANS</shortName>
    </alternativeName>
    <alternativeName>
        <fullName evidence="9">Diaminopelargonic acid synthase</fullName>
    </alternativeName>
</protein>
<keyword evidence="6 9" id="KW-0093">Biotin biosynthesis</keyword>
<feature type="binding site" evidence="9">
    <location>
        <position position="48"/>
    </location>
    <ligand>
        <name>substrate</name>
    </ligand>
</feature>
<evidence type="ECO:0000256" key="1">
    <source>
        <dbReference type="ARBA" id="ARBA00001933"/>
    </source>
</evidence>
<comment type="cofactor">
    <cofactor evidence="1 9">
        <name>pyridoxal 5'-phosphate</name>
        <dbReference type="ChEBI" id="CHEBI:597326"/>
    </cofactor>
</comment>
<feature type="binding site" evidence="9">
    <location>
        <position position="303"/>
    </location>
    <ligand>
        <name>substrate</name>
    </ligand>
</feature>
<dbReference type="PANTHER" id="PTHR42684">
    <property type="entry name" value="ADENOSYLMETHIONINE-8-AMINO-7-OXONONANOATE AMINOTRANSFERASE"/>
    <property type="match status" value="1"/>
</dbReference>
<comment type="pathway">
    <text evidence="2 9">Cofactor biosynthesis; biotin biosynthesis; 7,8-diaminononanoate from 8-amino-7-oxononanoate (SAM route): step 1/1.</text>
</comment>
<comment type="function">
    <text evidence="9">Catalyzes the transfer of the alpha-amino group from S-adenosyl-L-methionine (SAM) to 7-keto-8-aminopelargonic acid (KAPA) to form 7,8-diaminopelargonic acid (DAPA). It is the only aminotransferase known to utilize SAM as an amino donor.</text>
</comment>
<comment type="catalytic activity">
    <reaction evidence="8 9">
        <text>(8S)-8-amino-7-oxononanoate + S-adenosyl-L-methionine = S-adenosyl-4-methylsulfanyl-2-oxobutanoate + (7R,8S)-7,8-diammoniononanoate</text>
        <dbReference type="Rhea" id="RHEA:16861"/>
        <dbReference type="ChEBI" id="CHEBI:16490"/>
        <dbReference type="ChEBI" id="CHEBI:59789"/>
        <dbReference type="ChEBI" id="CHEBI:149468"/>
        <dbReference type="ChEBI" id="CHEBI:149469"/>
        <dbReference type="EC" id="2.6.1.62"/>
    </reaction>
</comment>
<dbReference type="RefSeq" id="WP_138150909.1">
    <property type="nucleotide sequence ID" value="NZ_VANU01000001.1"/>
</dbReference>
<dbReference type="InterPro" id="IPR015421">
    <property type="entry name" value="PyrdxlP-dep_Trfase_major"/>
</dbReference>
<comment type="subunit">
    <text evidence="9">Homodimer.</text>
</comment>
<evidence type="ECO:0000256" key="5">
    <source>
        <dbReference type="ARBA" id="ARBA00022691"/>
    </source>
</evidence>
<dbReference type="UniPathway" id="UPA00078">
    <property type="reaction ID" value="UER00160"/>
</dbReference>
<keyword evidence="9" id="KW-0963">Cytoplasm</keyword>
<dbReference type="NCBIfam" id="NF004624">
    <property type="entry name" value="PRK05964.1"/>
    <property type="match status" value="1"/>
</dbReference>
<dbReference type="NCBIfam" id="TIGR00508">
    <property type="entry name" value="bioA"/>
    <property type="match status" value="1"/>
</dbReference>
<evidence type="ECO:0000256" key="8">
    <source>
        <dbReference type="ARBA" id="ARBA00048449"/>
    </source>
</evidence>
<dbReference type="EMBL" id="VANU01000001">
    <property type="protein sequence ID" value="TLP40619.1"/>
    <property type="molecule type" value="Genomic_DNA"/>
</dbReference>
<comment type="similarity">
    <text evidence="9">Belongs to the class-III pyridoxal-phosphate-dependent aminotransferase family. BioA subfamily.</text>
</comment>
<evidence type="ECO:0000256" key="7">
    <source>
        <dbReference type="ARBA" id="ARBA00022898"/>
    </source>
</evidence>
<dbReference type="InterPro" id="IPR005814">
    <property type="entry name" value="Aminotrans_3"/>
</dbReference>
<feature type="binding site" evidence="9">
    <location>
        <position position="271"/>
    </location>
    <ligand>
        <name>substrate</name>
    </ligand>
</feature>
<sequence length="422" mass="47921">MTNIDKEHIWHPYASVLNPKDTIKIKSANEVYLNLEDGTSLIDGMSSWWSVIHGYNNKKINLAINEQTSKMSHVMFGGLTHDTAIELTQKLLNLLDDSLEKIFYCDSGSVSVEIAMKMALQYHYKKNNNTKTRFLTVRRGYHGDTFGAMSVCDPVTGMHTIFSEFLTKNYFVSEPKSKFDEEFDKSDLDEIKKFLEENHENIAAVIIEPIVQGAGGMRFYSPKYLEGLRELTKKYNVLLIFDEIATGFGRTGKLFAYQHTNIVPDIMTIGKALTAGYMTMAATITTKEVAQGIEKDGNILMHGPTFMGNPLACKVASTSIDLLEENNWQENVLRIEKYLKENLIICENLNLVKEVRVLGAIGVVELHENVDMVKATQEFVKRGVWIRPFMKLIYIMPPFITTNEQLQKLVDAIYATVEKLQD</sequence>
<feature type="binding site" evidence="9">
    <location>
        <begin position="304"/>
        <end position="305"/>
    </location>
    <ligand>
        <name>pyridoxal 5'-phosphate</name>
        <dbReference type="ChEBI" id="CHEBI:597326"/>
    </ligand>
</feature>
<dbReference type="FunFam" id="3.40.640.10:FF:000041">
    <property type="entry name" value="Adenosylmethionine-8-amino-7-oxononanoate aminotransferase"/>
    <property type="match status" value="1"/>
</dbReference>
<evidence type="ECO:0000313" key="11">
    <source>
        <dbReference type="Proteomes" id="UP000308901"/>
    </source>
</evidence>
<evidence type="ECO:0000256" key="6">
    <source>
        <dbReference type="ARBA" id="ARBA00022756"/>
    </source>
</evidence>
<dbReference type="InterPro" id="IPR015422">
    <property type="entry name" value="PyrdxlP-dep_Trfase_small"/>
</dbReference>
<dbReference type="InterPro" id="IPR015424">
    <property type="entry name" value="PyrdxlP-dep_Trfase"/>
</dbReference>
<dbReference type="PIRSF" id="PIRSF000521">
    <property type="entry name" value="Transaminase_4ab_Lys_Orn"/>
    <property type="match status" value="1"/>
</dbReference>
<feature type="binding site" evidence="9">
    <location>
        <position position="387"/>
    </location>
    <ligand>
        <name>substrate</name>
    </ligand>
</feature>
<dbReference type="CDD" id="cd00610">
    <property type="entry name" value="OAT_like"/>
    <property type="match status" value="1"/>
</dbReference>
<keyword evidence="5 9" id="KW-0949">S-adenosyl-L-methionine</keyword>
<name>A0A5R8Y3E4_9BACT</name>
<comment type="caution">
    <text evidence="10">The sequence shown here is derived from an EMBL/GenBank/DDBJ whole genome shotgun (WGS) entry which is preliminary data.</text>
</comment>
<dbReference type="Gene3D" id="3.40.640.10">
    <property type="entry name" value="Type I PLP-dependent aspartate aminotransferase-like (Major domain)"/>
    <property type="match status" value="1"/>
</dbReference>
<dbReference type="PROSITE" id="PS00600">
    <property type="entry name" value="AA_TRANSFER_CLASS_3"/>
    <property type="match status" value="1"/>
</dbReference>
<feature type="binding site" evidence="9">
    <location>
        <position position="242"/>
    </location>
    <ligand>
        <name>pyridoxal 5'-phosphate</name>
        <dbReference type="ChEBI" id="CHEBI:597326"/>
    </ligand>
</feature>
<feature type="site" description="Participates in the substrate recognition with KAPA and in a stacking interaction with the adenine ring of SAM" evidence="9">
    <location>
        <position position="13"/>
    </location>
</feature>
<dbReference type="GO" id="GO:0005737">
    <property type="term" value="C:cytoplasm"/>
    <property type="evidence" value="ECO:0007669"/>
    <property type="project" value="UniProtKB-SubCell"/>
</dbReference>
<dbReference type="PANTHER" id="PTHR42684:SF17">
    <property type="entry name" value="ADENOSYLMETHIONINE-8-AMINO-7-OXONONANOATE AMINOTRANSFERASE"/>
    <property type="match status" value="1"/>
</dbReference>
<dbReference type="GO" id="GO:0030170">
    <property type="term" value="F:pyridoxal phosphate binding"/>
    <property type="evidence" value="ECO:0007669"/>
    <property type="project" value="UniProtKB-UniRule"/>
</dbReference>
<organism evidence="10 11">
    <name type="scientific">Arcobacter arenosus</name>
    <dbReference type="NCBI Taxonomy" id="2576037"/>
    <lineage>
        <taxon>Bacteria</taxon>
        <taxon>Pseudomonadati</taxon>
        <taxon>Campylobacterota</taxon>
        <taxon>Epsilonproteobacteria</taxon>
        <taxon>Campylobacterales</taxon>
        <taxon>Arcobacteraceae</taxon>
        <taxon>Arcobacter</taxon>
    </lineage>
</organism>
<dbReference type="SUPFAM" id="SSF53383">
    <property type="entry name" value="PLP-dependent transferases"/>
    <property type="match status" value="1"/>
</dbReference>
<keyword evidence="4 9" id="KW-0808">Transferase</keyword>
<feature type="modified residue" description="N6-(pyridoxal phosphate)lysine" evidence="9">
    <location>
        <position position="271"/>
    </location>
</feature>
<dbReference type="Pfam" id="PF00202">
    <property type="entry name" value="Aminotran_3"/>
    <property type="match status" value="1"/>
</dbReference>
<dbReference type="InterPro" id="IPR049704">
    <property type="entry name" value="Aminotrans_3_PPA_site"/>
</dbReference>
<evidence type="ECO:0000256" key="2">
    <source>
        <dbReference type="ARBA" id="ARBA00005063"/>
    </source>
</evidence>
<reference evidence="10 11" key="1">
    <citation type="submission" date="2019-05" db="EMBL/GenBank/DDBJ databases">
        <title>Arcobacter sp. nov., isolated from sea sediment.</title>
        <authorList>
            <person name="Kim W."/>
        </authorList>
    </citation>
    <scope>NUCLEOTIDE SEQUENCE [LARGE SCALE GENOMIC DNA]</scope>
    <source>
        <strain evidence="10 11">CAU 1517</strain>
    </source>
</reference>
<dbReference type="EC" id="2.6.1.62" evidence="9"/>
<gene>
    <name evidence="9 10" type="primary">bioA</name>
    <name evidence="10" type="ORF">FDK22_00995</name>
</gene>
<feature type="binding site" evidence="9">
    <location>
        <begin position="108"/>
        <end position="109"/>
    </location>
    <ligand>
        <name>pyridoxal 5'-phosphate</name>
        <dbReference type="ChEBI" id="CHEBI:597326"/>
    </ligand>
</feature>
<dbReference type="GO" id="GO:0004015">
    <property type="term" value="F:adenosylmethionine-8-amino-7-oxononanoate transaminase activity"/>
    <property type="evidence" value="ECO:0007669"/>
    <property type="project" value="UniProtKB-UniRule"/>
</dbReference>
<dbReference type="OrthoDB" id="9801834at2"/>